<keyword evidence="2" id="KW-0812">Transmembrane</keyword>
<keyword evidence="4" id="KW-1185">Reference proteome</keyword>
<feature type="transmembrane region" description="Helical" evidence="2">
    <location>
        <begin position="137"/>
        <end position="160"/>
    </location>
</feature>
<evidence type="ECO:0008006" key="5">
    <source>
        <dbReference type="Google" id="ProtNLM"/>
    </source>
</evidence>
<accession>A0A4R1LE42</accession>
<name>A0A4R1LE42_9BACT</name>
<feature type="compositionally biased region" description="Pro residues" evidence="1">
    <location>
        <begin position="357"/>
        <end position="372"/>
    </location>
</feature>
<organism evidence="3 4">
    <name type="scientific">Acidipila rosea</name>
    <dbReference type="NCBI Taxonomy" id="768535"/>
    <lineage>
        <taxon>Bacteria</taxon>
        <taxon>Pseudomonadati</taxon>
        <taxon>Acidobacteriota</taxon>
        <taxon>Terriglobia</taxon>
        <taxon>Terriglobales</taxon>
        <taxon>Acidobacteriaceae</taxon>
        <taxon>Acidipila</taxon>
    </lineage>
</organism>
<dbReference type="Pfam" id="PF24400">
    <property type="entry name" value="DUF7544"/>
    <property type="match status" value="1"/>
</dbReference>
<dbReference type="OrthoDB" id="116996at2"/>
<dbReference type="AlphaFoldDB" id="A0A4R1LE42"/>
<evidence type="ECO:0000256" key="2">
    <source>
        <dbReference type="SAM" id="Phobius"/>
    </source>
</evidence>
<gene>
    <name evidence="3" type="ORF">C7378_0073</name>
</gene>
<feature type="transmembrane region" description="Helical" evidence="2">
    <location>
        <begin position="73"/>
        <end position="99"/>
    </location>
</feature>
<feature type="region of interest" description="Disordered" evidence="1">
    <location>
        <begin position="351"/>
        <end position="372"/>
    </location>
</feature>
<dbReference type="Proteomes" id="UP000295210">
    <property type="component" value="Unassembled WGS sequence"/>
</dbReference>
<feature type="transmembrane region" description="Helical" evidence="2">
    <location>
        <begin position="180"/>
        <end position="203"/>
    </location>
</feature>
<feature type="transmembrane region" description="Helical" evidence="2">
    <location>
        <begin position="256"/>
        <end position="281"/>
    </location>
</feature>
<dbReference type="EMBL" id="SMGK01000001">
    <property type="protein sequence ID" value="TCK75093.1"/>
    <property type="molecule type" value="Genomic_DNA"/>
</dbReference>
<keyword evidence="2" id="KW-1133">Transmembrane helix</keyword>
<feature type="transmembrane region" description="Helical" evidence="2">
    <location>
        <begin position="293"/>
        <end position="311"/>
    </location>
</feature>
<proteinExistence type="predicted"/>
<comment type="caution">
    <text evidence="3">The sequence shown here is derived from an EMBL/GenBank/DDBJ whole genome shotgun (WGS) entry which is preliminary data.</text>
</comment>
<reference evidence="3 4" key="1">
    <citation type="submission" date="2019-03" db="EMBL/GenBank/DDBJ databases">
        <title>Genomic Encyclopedia of Type Strains, Phase IV (KMG-IV): sequencing the most valuable type-strain genomes for metagenomic binning, comparative biology and taxonomic classification.</title>
        <authorList>
            <person name="Goeker M."/>
        </authorList>
    </citation>
    <scope>NUCLEOTIDE SEQUENCE [LARGE SCALE GENOMIC DNA]</scope>
    <source>
        <strain evidence="3 4">DSM 103428</strain>
    </source>
</reference>
<evidence type="ECO:0000313" key="4">
    <source>
        <dbReference type="Proteomes" id="UP000295210"/>
    </source>
</evidence>
<protein>
    <recommendedName>
        <fullName evidence="5">Glycerophosphoryl diester phosphodiesterase family protein</fullName>
    </recommendedName>
</protein>
<keyword evidence="2" id="KW-0472">Membrane</keyword>
<feature type="transmembrane region" description="Helical" evidence="2">
    <location>
        <begin position="29"/>
        <end position="53"/>
    </location>
</feature>
<evidence type="ECO:0000313" key="3">
    <source>
        <dbReference type="EMBL" id="TCK75093.1"/>
    </source>
</evidence>
<dbReference type="InterPro" id="IPR055966">
    <property type="entry name" value="DUF7544"/>
</dbReference>
<sequence>MELLSATDAIGPAFARTRSILIGPGRTGIFLKLALVAALTQPAFFSAVFTYPLQGAQLALNNAMQHRHAVQQFSGGSGLAVAGLAIFAVIALIMLVLWVSATYLFCRFRFVLFDLVLYREGAVGVPWRKYRRQAWRYFGVLFLGMMVFLLLAAVFAGPAFLHLAHTSVVLARHGGSANPFALLGALLPIFVVLFALSLLYSIFDAIAQDFLLPPIALEDAPIEGAFGRFKNLFAAYPGQTLLYLLLRLVLGIGLSAVLMLAAAVVVGLLAVACGLLGVLLFHLLWTHGIVARAVFMAAAVVLPLLVLGVYLCAAVSVYGVIGVFKQSYALYFYAPRYLELGRRLDPPNDAPPVALEVPPPPPLPPLSSPPIW</sequence>
<evidence type="ECO:0000256" key="1">
    <source>
        <dbReference type="SAM" id="MobiDB-lite"/>
    </source>
</evidence>
<dbReference type="RefSeq" id="WP_131990599.1">
    <property type="nucleotide sequence ID" value="NZ_SMGK01000001.1"/>
</dbReference>
<feature type="transmembrane region" description="Helical" evidence="2">
    <location>
        <begin position="232"/>
        <end position="250"/>
    </location>
</feature>